<protein>
    <submittedName>
        <fullName evidence="1">Phage tail assembly protein</fullName>
    </submittedName>
</protein>
<organism evidence="1 2">
    <name type="scientific">Novosphingobium pituita</name>
    <dbReference type="NCBI Taxonomy" id="3056842"/>
    <lineage>
        <taxon>Bacteria</taxon>
        <taxon>Pseudomonadati</taxon>
        <taxon>Pseudomonadota</taxon>
        <taxon>Alphaproteobacteria</taxon>
        <taxon>Sphingomonadales</taxon>
        <taxon>Sphingomonadaceae</taxon>
        <taxon>Novosphingobium</taxon>
    </lineage>
</organism>
<dbReference type="EMBL" id="BTFW01000001">
    <property type="protein sequence ID" value="GMM59851.1"/>
    <property type="molecule type" value="Genomic_DNA"/>
</dbReference>
<dbReference type="Proteomes" id="UP001187221">
    <property type="component" value="Unassembled WGS sequence"/>
</dbReference>
<dbReference type="Pfam" id="PF10109">
    <property type="entry name" value="Phage_TAC_7"/>
    <property type="match status" value="1"/>
</dbReference>
<accession>A0ABQ6P4X9</accession>
<gene>
    <name evidence="1" type="ORF">NUTIK01_06280</name>
</gene>
<name>A0ABQ6P4X9_9SPHN</name>
<dbReference type="RefSeq" id="WP_317973682.1">
    <property type="nucleotide sequence ID" value="NZ_BTFW01000001.1"/>
</dbReference>
<dbReference type="InterPro" id="IPR019289">
    <property type="entry name" value="Phage_tail_E/E"/>
</dbReference>
<evidence type="ECO:0000313" key="1">
    <source>
        <dbReference type="EMBL" id="GMM59851.1"/>
    </source>
</evidence>
<reference evidence="1 2" key="1">
    <citation type="submission" date="2023-06" db="EMBL/GenBank/DDBJ databases">
        <title>Draft genome sequence of Novosphingobium sp. strain IK01.</title>
        <authorList>
            <person name="Hatamoto M."/>
            <person name="Ikarashi T."/>
            <person name="Yamaguchi T."/>
        </authorList>
    </citation>
    <scope>NUCLEOTIDE SEQUENCE [LARGE SCALE GENOMIC DNA]</scope>
    <source>
        <strain evidence="1 2">IK01</strain>
    </source>
</reference>
<comment type="caution">
    <text evidence="1">The sequence shown here is derived from an EMBL/GenBank/DDBJ whole genome shotgun (WGS) entry which is preliminary data.</text>
</comment>
<sequence length="116" mass="12363">MTSRKTEINAAFAPDPAKSVMIPLASPLKRDGGVDIDQITLRKPNAGELRGLKVPDLINGDVNTIITLLPRISSPVVSVHEAEKLDVEDLAEIAGAVVGFFMNQAARAQIEKMMGG</sequence>
<evidence type="ECO:0000313" key="2">
    <source>
        <dbReference type="Proteomes" id="UP001187221"/>
    </source>
</evidence>
<proteinExistence type="predicted"/>
<keyword evidence="2" id="KW-1185">Reference proteome</keyword>